<dbReference type="EC" id="4.1.99.22" evidence="11"/>
<dbReference type="SMART" id="SM00729">
    <property type="entry name" value="Elp3"/>
    <property type="match status" value="1"/>
</dbReference>
<keyword evidence="8" id="KW-0501">Molybdenum cofactor biosynthesis</keyword>
<evidence type="ECO:0000256" key="5">
    <source>
        <dbReference type="ARBA" id="ARBA00023004"/>
    </source>
</evidence>
<keyword evidence="3" id="KW-0479">Metal-binding</keyword>
<sequence>MKDNLGREIDYMRISITDRCNLHCRYCMPEVQDRLPHEEILRYEEILRICKAAIRLGIRKFKITGGEPLVRKGAADLIARLKMLPGTDCVTLTTNGTRLYEEIDSLKQAGLDGVNISMDAVSPEVYEKITGGDHFHEAEIALYACVKTGLKTKINTVLLKENREEWLKLASFAETLPVDVRFIELMPVGCAGKLEGPSVDEAYRIIKDRWPDLYQSDEKHGNGPAVYFKSSSLSGSIGFIGANSHRFCSQCNRIRLTSAGELKPCLSYETGVDLKRLIRSGADDVQLENALKEAIQNKPAAHCFSEKEEITERRPMNQIGG</sequence>
<dbReference type="InterPro" id="IPR013483">
    <property type="entry name" value="MoaA"/>
</dbReference>
<dbReference type="GO" id="GO:0005525">
    <property type="term" value="F:GTP binding"/>
    <property type="evidence" value="ECO:0007669"/>
    <property type="project" value="UniProtKB-KW"/>
</dbReference>
<dbReference type="PANTHER" id="PTHR22960">
    <property type="entry name" value="MOLYBDOPTERIN COFACTOR SYNTHESIS PROTEIN A"/>
    <property type="match status" value="1"/>
</dbReference>
<keyword evidence="9 11" id="KW-0456">Lyase</keyword>
<comment type="caution">
    <text evidence="11">The sequence shown here is derived from an EMBL/GenBank/DDBJ whole genome shotgun (WGS) entry which is preliminary data.</text>
</comment>
<dbReference type="InterPro" id="IPR050105">
    <property type="entry name" value="MoCo_biosynth_MoaA/MoaC"/>
</dbReference>
<evidence type="ECO:0000256" key="1">
    <source>
        <dbReference type="ARBA" id="ARBA00022485"/>
    </source>
</evidence>
<dbReference type="GO" id="GO:0051539">
    <property type="term" value="F:4 iron, 4 sulfur cluster binding"/>
    <property type="evidence" value="ECO:0007669"/>
    <property type="project" value="UniProtKB-KW"/>
</dbReference>
<dbReference type="AlphaFoldDB" id="A0A9D2HKP0"/>
<dbReference type="GO" id="GO:0061798">
    <property type="term" value="F:GTP 3',8'-cyclase activity"/>
    <property type="evidence" value="ECO:0007669"/>
    <property type="project" value="UniProtKB-EC"/>
</dbReference>
<evidence type="ECO:0000256" key="8">
    <source>
        <dbReference type="ARBA" id="ARBA00023150"/>
    </source>
</evidence>
<evidence type="ECO:0000256" key="2">
    <source>
        <dbReference type="ARBA" id="ARBA00022691"/>
    </source>
</evidence>
<name>A0A9D2HKP0_9FIRM</name>
<protein>
    <submittedName>
        <fullName evidence="11">GTP 3',8-cyclase MoaA</fullName>
        <ecNumber evidence="11">4.1.99.22</ecNumber>
    </submittedName>
</protein>
<dbReference type="GO" id="GO:0006777">
    <property type="term" value="P:Mo-molybdopterin cofactor biosynthetic process"/>
    <property type="evidence" value="ECO:0007669"/>
    <property type="project" value="UniProtKB-KW"/>
</dbReference>
<dbReference type="InterPro" id="IPR007197">
    <property type="entry name" value="rSAM"/>
</dbReference>
<keyword evidence="5" id="KW-0408">Iron</keyword>
<dbReference type="SFLD" id="SFLDS00029">
    <property type="entry name" value="Radical_SAM"/>
    <property type="match status" value="1"/>
</dbReference>
<dbReference type="SFLD" id="SFLDG01067">
    <property type="entry name" value="SPASM/twitch_domain_containing"/>
    <property type="match status" value="1"/>
</dbReference>
<dbReference type="InterPro" id="IPR040064">
    <property type="entry name" value="MoaA-like"/>
</dbReference>
<evidence type="ECO:0000313" key="12">
    <source>
        <dbReference type="Proteomes" id="UP000823900"/>
    </source>
</evidence>
<dbReference type="InterPro" id="IPR010505">
    <property type="entry name" value="MoaA_twitch"/>
</dbReference>
<evidence type="ECO:0000256" key="6">
    <source>
        <dbReference type="ARBA" id="ARBA00023014"/>
    </source>
</evidence>
<dbReference type="SUPFAM" id="SSF102114">
    <property type="entry name" value="Radical SAM enzymes"/>
    <property type="match status" value="1"/>
</dbReference>
<dbReference type="SFLD" id="SFLDG01383">
    <property type="entry name" value="cyclic_pyranopterin_phosphate"/>
    <property type="match status" value="1"/>
</dbReference>
<dbReference type="Gene3D" id="3.20.20.70">
    <property type="entry name" value="Aldolase class I"/>
    <property type="match status" value="1"/>
</dbReference>
<gene>
    <name evidence="11" type="primary">moaA</name>
    <name evidence="11" type="ORF">IAA07_11660</name>
</gene>
<reference evidence="11" key="1">
    <citation type="journal article" date="2021" name="PeerJ">
        <title>Extensive microbial diversity within the chicken gut microbiome revealed by metagenomics and culture.</title>
        <authorList>
            <person name="Gilroy R."/>
            <person name="Ravi A."/>
            <person name="Getino M."/>
            <person name="Pursley I."/>
            <person name="Horton D.L."/>
            <person name="Alikhan N.F."/>
            <person name="Baker D."/>
            <person name="Gharbi K."/>
            <person name="Hall N."/>
            <person name="Watson M."/>
            <person name="Adriaenssens E.M."/>
            <person name="Foster-Nyarko E."/>
            <person name="Jarju S."/>
            <person name="Secka A."/>
            <person name="Antonio M."/>
            <person name="Oren A."/>
            <person name="Chaudhuri R.R."/>
            <person name="La Ragione R."/>
            <person name="Hildebrand F."/>
            <person name="Pallen M.J."/>
        </authorList>
    </citation>
    <scope>NUCLEOTIDE SEQUENCE</scope>
    <source>
        <strain evidence="11">CHK178-16964</strain>
    </source>
</reference>
<dbReference type="Proteomes" id="UP000823900">
    <property type="component" value="Unassembled WGS sequence"/>
</dbReference>
<dbReference type="CDD" id="cd21117">
    <property type="entry name" value="Twitch_MoaA"/>
    <property type="match status" value="1"/>
</dbReference>
<feature type="domain" description="Radical SAM core" evidence="10">
    <location>
        <begin position="4"/>
        <end position="224"/>
    </location>
</feature>
<dbReference type="InterPro" id="IPR006638">
    <property type="entry name" value="Elp3/MiaA/NifB-like_rSAM"/>
</dbReference>
<keyword evidence="2" id="KW-0949">S-adenosyl-L-methionine</keyword>
<dbReference type="InterPro" id="IPR013785">
    <property type="entry name" value="Aldolase_TIM"/>
</dbReference>
<dbReference type="InterPro" id="IPR058240">
    <property type="entry name" value="rSAM_sf"/>
</dbReference>
<dbReference type="CDD" id="cd01335">
    <property type="entry name" value="Radical_SAM"/>
    <property type="match status" value="1"/>
</dbReference>
<keyword evidence="7" id="KW-0342">GTP-binding</keyword>
<keyword evidence="6" id="KW-0411">Iron-sulfur</keyword>
<evidence type="ECO:0000313" key="11">
    <source>
        <dbReference type="EMBL" id="HJA72209.1"/>
    </source>
</evidence>
<reference evidence="11" key="2">
    <citation type="submission" date="2021-04" db="EMBL/GenBank/DDBJ databases">
        <authorList>
            <person name="Gilroy R."/>
        </authorList>
    </citation>
    <scope>NUCLEOTIDE SEQUENCE</scope>
    <source>
        <strain evidence="11">CHK178-16964</strain>
    </source>
</reference>
<evidence type="ECO:0000256" key="3">
    <source>
        <dbReference type="ARBA" id="ARBA00022723"/>
    </source>
</evidence>
<accession>A0A9D2HKP0</accession>
<dbReference type="PANTHER" id="PTHR22960:SF0">
    <property type="entry name" value="MOLYBDENUM COFACTOR BIOSYNTHESIS PROTEIN 1"/>
    <property type="match status" value="1"/>
</dbReference>
<proteinExistence type="predicted"/>
<evidence type="ECO:0000256" key="7">
    <source>
        <dbReference type="ARBA" id="ARBA00023134"/>
    </source>
</evidence>
<dbReference type="EMBL" id="DWZA01000100">
    <property type="protein sequence ID" value="HJA72209.1"/>
    <property type="molecule type" value="Genomic_DNA"/>
</dbReference>
<keyword evidence="1" id="KW-0004">4Fe-4S</keyword>
<evidence type="ECO:0000256" key="4">
    <source>
        <dbReference type="ARBA" id="ARBA00022741"/>
    </source>
</evidence>
<dbReference type="Pfam" id="PF06463">
    <property type="entry name" value="Mob_synth_C"/>
    <property type="match status" value="1"/>
</dbReference>
<evidence type="ECO:0000259" key="10">
    <source>
        <dbReference type="PROSITE" id="PS51918"/>
    </source>
</evidence>
<dbReference type="GO" id="GO:0046872">
    <property type="term" value="F:metal ion binding"/>
    <property type="evidence" value="ECO:0007669"/>
    <property type="project" value="UniProtKB-KW"/>
</dbReference>
<keyword evidence="4" id="KW-0547">Nucleotide-binding</keyword>
<organism evidence="11 12">
    <name type="scientific">Candidatus Lachnoclostridium stercoravium</name>
    <dbReference type="NCBI Taxonomy" id="2838633"/>
    <lineage>
        <taxon>Bacteria</taxon>
        <taxon>Bacillati</taxon>
        <taxon>Bacillota</taxon>
        <taxon>Clostridia</taxon>
        <taxon>Lachnospirales</taxon>
        <taxon>Lachnospiraceae</taxon>
    </lineage>
</organism>
<dbReference type="PROSITE" id="PS51918">
    <property type="entry name" value="RADICAL_SAM"/>
    <property type="match status" value="1"/>
</dbReference>
<evidence type="ECO:0000256" key="9">
    <source>
        <dbReference type="ARBA" id="ARBA00023239"/>
    </source>
</evidence>
<dbReference type="Pfam" id="PF04055">
    <property type="entry name" value="Radical_SAM"/>
    <property type="match status" value="1"/>
</dbReference>
<dbReference type="GO" id="GO:0061799">
    <property type="term" value="F:cyclic pyranopterin monophosphate synthase activity"/>
    <property type="evidence" value="ECO:0007669"/>
    <property type="project" value="TreeGrafter"/>
</dbReference>
<dbReference type="SFLD" id="SFLDG01386">
    <property type="entry name" value="main_SPASM_domain-containing"/>
    <property type="match status" value="1"/>
</dbReference>
<dbReference type="NCBIfam" id="TIGR02666">
    <property type="entry name" value="moaA"/>
    <property type="match status" value="1"/>
</dbReference>